<proteinExistence type="predicted"/>
<evidence type="ECO:0000313" key="1">
    <source>
        <dbReference type="EMBL" id="DAD67010.1"/>
    </source>
</evidence>
<organism evidence="1">
    <name type="scientific">Podoviridae sp. ctNY03</name>
    <dbReference type="NCBI Taxonomy" id="2823558"/>
    <lineage>
        <taxon>Viruses</taxon>
        <taxon>Duplodnaviria</taxon>
        <taxon>Heunggongvirae</taxon>
        <taxon>Uroviricota</taxon>
        <taxon>Caudoviricetes</taxon>
    </lineage>
</organism>
<protein>
    <submittedName>
        <fullName evidence="1">Uncharacterized protein</fullName>
    </submittedName>
</protein>
<sequence>MWAYNLMIAVMAYLTVKGYLNGDESAALTAIGAALFAVASVNTDHTPGKHEAE</sequence>
<accession>A0A8S5LAM9</accession>
<reference evidence="1" key="1">
    <citation type="journal article" date="2021" name="Proc. Natl. Acad. Sci. U.S.A.">
        <title>A Catalog of Tens of Thousands of Viruses from Human Metagenomes Reveals Hidden Associations with Chronic Diseases.</title>
        <authorList>
            <person name="Tisza M.J."/>
            <person name="Buck C.B."/>
        </authorList>
    </citation>
    <scope>NUCLEOTIDE SEQUENCE</scope>
    <source>
        <strain evidence="1">CtNY03</strain>
    </source>
</reference>
<dbReference type="EMBL" id="BK014666">
    <property type="protein sequence ID" value="DAD67010.1"/>
    <property type="molecule type" value="Genomic_DNA"/>
</dbReference>
<name>A0A8S5LAM9_9CAUD</name>